<dbReference type="GO" id="GO:0003729">
    <property type="term" value="F:mRNA binding"/>
    <property type="evidence" value="ECO:0007669"/>
    <property type="project" value="TreeGrafter"/>
</dbReference>
<dbReference type="InterPro" id="IPR039604">
    <property type="entry name" value="Bfr1"/>
</dbReference>
<feature type="region of interest" description="Disordered" evidence="2">
    <location>
        <begin position="1"/>
        <end position="72"/>
    </location>
</feature>
<dbReference type="VEuPathDB" id="TrichDB:TRFO_06890"/>
<accession>A0A1J4JWM8</accession>
<sequence>MDSQKQGNQSQGGPRRGGFRGGRGNRGRGGENHQENRGRGGARGGRGGQGGERRPADRTQMPRRPRMFPKNDIKDIKLNPIQAEQIKELDEKLRAIGKPVPPNQEEYKTKIKVFEDKISEIFDRIKTYHESINEQQNLRKKFFEDNNSGDNVDNAQFNELLNKKKALMTQRKATDDLRTATHQKIQSLKDKTGFSNYDAALVRIDEIDDRIGSATLNNNELKKLLGERDRIAKEAPALQQIEPLQKQLQESREKLNGIYEEINKINKEIDDFREKRNNAFETRKSLKNESQKFYDQIEIFRGKIAELKKEVEAKKEEKQTFQNAFNKQFDEYRKKLQEKSDLEYQRNVIYCEAERIMNQVRQGLAKIGEIREKVNPHQKEIQDASSLVQYLEHLQDSAEQKEAESKVVHGKAEDQKILDLIASCKATKKAKRQQKEQPKPKAQTITHSLQTVAQFGDLNLTAPTKIEEIPELVKKLREMIKGWEATFIKANVAFNVKEDGSVAVSIRLA</sequence>
<organism evidence="3 4">
    <name type="scientific">Tritrichomonas foetus</name>
    <dbReference type="NCBI Taxonomy" id="1144522"/>
    <lineage>
        <taxon>Eukaryota</taxon>
        <taxon>Metamonada</taxon>
        <taxon>Parabasalia</taxon>
        <taxon>Tritrichomonadida</taxon>
        <taxon>Tritrichomonadidae</taxon>
        <taxon>Tritrichomonas</taxon>
    </lineage>
</organism>
<dbReference type="GO" id="GO:0042175">
    <property type="term" value="C:nuclear outer membrane-endoplasmic reticulum membrane network"/>
    <property type="evidence" value="ECO:0007669"/>
    <property type="project" value="TreeGrafter"/>
</dbReference>
<dbReference type="EMBL" id="MLAK01000849">
    <property type="protein sequence ID" value="OHT02856.1"/>
    <property type="molecule type" value="Genomic_DNA"/>
</dbReference>
<dbReference type="PANTHER" id="PTHR31027">
    <property type="entry name" value="NUCLEAR SEGREGATION PROTEIN BFR1"/>
    <property type="match status" value="1"/>
</dbReference>
<feature type="coiled-coil region" evidence="1">
    <location>
        <begin position="248"/>
        <end position="324"/>
    </location>
</feature>
<dbReference type="RefSeq" id="XP_068355992.1">
    <property type="nucleotide sequence ID" value="XM_068493367.1"/>
</dbReference>
<dbReference type="GO" id="GO:0008298">
    <property type="term" value="P:intracellular mRNA localization"/>
    <property type="evidence" value="ECO:0007669"/>
    <property type="project" value="TreeGrafter"/>
</dbReference>
<dbReference type="GO" id="GO:0005783">
    <property type="term" value="C:endoplasmic reticulum"/>
    <property type="evidence" value="ECO:0007669"/>
    <property type="project" value="TreeGrafter"/>
</dbReference>
<feature type="compositionally biased region" description="Polar residues" evidence="2">
    <location>
        <begin position="1"/>
        <end position="11"/>
    </location>
</feature>
<dbReference type="GO" id="GO:1990904">
    <property type="term" value="C:ribonucleoprotein complex"/>
    <property type="evidence" value="ECO:0007669"/>
    <property type="project" value="TreeGrafter"/>
</dbReference>
<reference evidence="3" key="1">
    <citation type="submission" date="2016-10" db="EMBL/GenBank/DDBJ databases">
        <authorList>
            <person name="Benchimol M."/>
            <person name="Almeida L.G."/>
            <person name="Vasconcelos A.T."/>
            <person name="Perreira-Neves A."/>
            <person name="Rosa I.A."/>
            <person name="Tasca T."/>
            <person name="Bogo M.R."/>
            <person name="de Souza W."/>
        </authorList>
    </citation>
    <scope>NUCLEOTIDE SEQUENCE [LARGE SCALE GENOMIC DNA]</scope>
    <source>
        <strain evidence="3">K</strain>
    </source>
</reference>
<dbReference type="AlphaFoldDB" id="A0A1J4JWM8"/>
<gene>
    <name evidence="3" type="ORF">TRFO_06890</name>
</gene>
<dbReference type="PANTHER" id="PTHR31027:SF2">
    <property type="entry name" value="LEBERCILIN DOMAIN-CONTAINING PROTEIN"/>
    <property type="match status" value="1"/>
</dbReference>
<evidence type="ECO:0000256" key="2">
    <source>
        <dbReference type="SAM" id="MobiDB-lite"/>
    </source>
</evidence>
<evidence type="ECO:0000313" key="3">
    <source>
        <dbReference type="EMBL" id="OHT02856.1"/>
    </source>
</evidence>
<dbReference type="OrthoDB" id="2195113at2759"/>
<feature type="compositionally biased region" description="Basic and acidic residues" evidence="2">
    <location>
        <begin position="28"/>
        <end position="38"/>
    </location>
</feature>
<keyword evidence="1" id="KW-0175">Coiled coil</keyword>
<keyword evidence="4" id="KW-1185">Reference proteome</keyword>
<feature type="compositionally biased region" description="Gly residues" evidence="2">
    <location>
        <begin position="39"/>
        <end position="50"/>
    </location>
</feature>
<dbReference type="GeneID" id="94828071"/>
<dbReference type="Gene3D" id="1.20.5.1160">
    <property type="entry name" value="Vasodilator-stimulated phosphoprotein"/>
    <property type="match status" value="1"/>
</dbReference>
<protein>
    <submittedName>
        <fullName evidence="3">Uncharacterized protein</fullName>
    </submittedName>
</protein>
<dbReference type="Proteomes" id="UP000179807">
    <property type="component" value="Unassembled WGS sequence"/>
</dbReference>
<feature type="compositionally biased region" description="Gly residues" evidence="2">
    <location>
        <begin position="14"/>
        <end position="24"/>
    </location>
</feature>
<comment type="caution">
    <text evidence="3">The sequence shown here is derived from an EMBL/GenBank/DDBJ whole genome shotgun (WGS) entry which is preliminary data.</text>
</comment>
<evidence type="ECO:0000313" key="4">
    <source>
        <dbReference type="Proteomes" id="UP000179807"/>
    </source>
</evidence>
<name>A0A1J4JWM8_9EUKA</name>
<proteinExistence type="predicted"/>
<evidence type="ECO:0000256" key="1">
    <source>
        <dbReference type="SAM" id="Coils"/>
    </source>
</evidence>